<protein>
    <submittedName>
        <fullName evidence="1">Uncharacterized protein</fullName>
    </submittedName>
</protein>
<gene>
    <name evidence="1" type="ORF">SI7747_11014147</name>
</gene>
<name>A0A7I8JDZ2_SPIIN</name>
<dbReference type="EMBL" id="CACRZD030000011">
    <property type="protein sequence ID" value="CAA6667753.1"/>
    <property type="molecule type" value="Genomic_DNA"/>
</dbReference>
<keyword evidence="2" id="KW-1185">Reference proteome</keyword>
<organism evidence="1">
    <name type="scientific">Spirodela intermedia</name>
    <name type="common">Intermediate duckweed</name>
    <dbReference type="NCBI Taxonomy" id="51605"/>
    <lineage>
        <taxon>Eukaryota</taxon>
        <taxon>Viridiplantae</taxon>
        <taxon>Streptophyta</taxon>
        <taxon>Embryophyta</taxon>
        <taxon>Tracheophyta</taxon>
        <taxon>Spermatophyta</taxon>
        <taxon>Magnoliopsida</taxon>
        <taxon>Liliopsida</taxon>
        <taxon>Araceae</taxon>
        <taxon>Lemnoideae</taxon>
        <taxon>Spirodela</taxon>
    </lineage>
</organism>
<sequence length="75" mass="8007">MFAFRLSNSFTTSICPSQAAICRAVRPSRSILLTSAPSFSKSSTPLTSPLQDMNSSCIVKSRFSGTVSSSLTELL</sequence>
<accession>A0A7I8JDZ2</accession>
<proteinExistence type="predicted"/>
<evidence type="ECO:0000313" key="1">
    <source>
        <dbReference type="EMBL" id="CAA2628505.1"/>
    </source>
</evidence>
<dbReference type="EMBL" id="LR743598">
    <property type="protein sequence ID" value="CAA2628505.1"/>
    <property type="molecule type" value="Genomic_DNA"/>
</dbReference>
<dbReference type="AlphaFoldDB" id="A0A7I8JDZ2"/>
<evidence type="ECO:0000313" key="2">
    <source>
        <dbReference type="Proteomes" id="UP001189122"/>
    </source>
</evidence>
<dbReference type="Proteomes" id="UP001189122">
    <property type="component" value="Unassembled WGS sequence"/>
</dbReference>
<reference evidence="1 2" key="1">
    <citation type="submission" date="2019-12" db="EMBL/GenBank/DDBJ databases">
        <authorList>
            <person name="Scholz U."/>
            <person name="Mascher M."/>
            <person name="Fiebig A."/>
        </authorList>
    </citation>
    <scope>NUCLEOTIDE SEQUENCE</scope>
</reference>